<dbReference type="PROSITE" id="PS50110">
    <property type="entry name" value="RESPONSE_REGULATORY"/>
    <property type="match status" value="1"/>
</dbReference>
<dbReference type="Proteomes" id="UP001152592">
    <property type="component" value="Unassembled WGS sequence"/>
</dbReference>
<feature type="compositionally biased region" description="Low complexity" evidence="3">
    <location>
        <begin position="269"/>
        <end position="283"/>
    </location>
</feature>
<keyword evidence="1 2" id="KW-0597">Phosphoprotein</keyword>
<feature type="region of interest" description="Disordered" evidence="3">
    <location>
        <begin position="314"/>
        <end position="358"/>
    </location>
</feature>
<reference evidence="6" key="1">
    <citation type="submission" date="2021-07" db="EMBL/GenBank/DDBJ databases">
        <authorList>
            <person name="Branca A.L. A."/>
        </authorList>
    </citation>
    <scope>NUCLEOTIDE SEQUENCE</scope>
</reference>
<dbReference type="Gene3D" id="3.30.450.40">
    <property type="match status" value="1"/>
</dbReference>
<dbReference type="SMART" id="SM00387">
    <property type="entry name" value="HATPase_c"/>
    <property type="match status" value="1"/>
</dbReference>
<dbReference type="InterPro" id="IPR036097">
    <property type="entry name" value="HisK_dim/P_sf"/>
</dbReference>
<dbReference type="Gene3D" id="3.30.565.10">
    <property type="entry name" value="Histidine kinase-like ATPase, C-terminal domain"/>
    <property type="match status" value="1"/>
</dbReference>
<name>A0A9W4JRK1_9EURO</name>
<feature type="region of interest" description="Disordered" evidence="3">
    <location>
        <begin position="675"/>
        <end position="705"/>
    </location>
</feature>
<organism evidence="6 7">
    <name type="scientific">Penicillium salamii</name>
    <dbReference type="NCBI Taxonomy" id="1612424"/>
    <lineage>
        <taxon>Eukaryota</taxon>
        <taxon>Fungi</taxon>
        <taxon>Dikarya</taxon>
        <taxon>Ascomycota</taxon>
        <taxon>Pezizomycotina</taxon>
        <taxon>Eurotiomycetes</taxon>
        <taxon>Eurotiomycetidae</taxon>
        <taxon>Eurotiales</taxon>
        <taxon>Aspergillaceae</taxon>
        <taxon>Penicillium</taxon>
    </lineage>
</organism>
<evidence type="ECO:0000259" key="5">
    <source>
        <dbReference type="PROSITE" id="PS50110"/>
    </source>
</evidence>
<dbReference type="Pfam" id="PF00512">
    <property type="entry name" value="HisKA"/>
    <property type="match status" value="1"/>
</dbReference>
<dbReference type="SUPFAM" id="SSF47384">
    <property type="entry name" value="Homodimeric domain of signal transducing histidine kinase"/>
    <property type="match status" value="1"/>
</dbReference>
<feature type="region of interest" description="Disordered" evidence="3">
    <location>
        <begin position="266"/>
        <end position="302"/>
    </location>
</feature>
<dbReference type="GO" id="GO:0000155">
    <property type="term" value="F:phosphorelay sensor kinase activity"/>
    <property type="evidence" value="ECO:0007669"/>
    <property type="project" value="InterPro"/>
</dbReference>
<dbReference type="InterPro" id="IPR050956">
    <property type="entry name" value="2C_system_His_kinase"/>
</dbReference>
<dbReference type="InterPro" id="IPR003661">
    <property type="entry name" value="HisK_dim/P_dom"/>
</dbReference>
<evidence type="ECO:0000256" key="3">
    <source>
        <dbReference type="SAM" id="MobiDB-lite"/>
    </source>
</evidence>
<feature type="compositionally biased region" description="Low complexity" evidence="3">
    <location>
        <begin position="330"/>
        <end position="353"/>
    </location>
</feature>
<feature type="domain" description="Response regulatory" evidence="5">
    <location>
        <begin position="1087"/>
        <end position="1210"/>
    </location>
</feature>
<dbReference type="PRINTS" id="PR00344">
    <property type="entry name" value="BCTRLSENSOR"/>
</dbReference>
<dbReference type="InterPro" id="IPR005467">
    <property type="entry name" value="His_kinase_dom"/>
</dbReference>
<dbReference type="InterPro" id="IPR004358">
    <property type="entry name" value="Sig_transdc_His_kin-like_C"/>
</dbReference>
<dbReference type="InterPro" id="IPR011006">
    <property type="entry name" value="CheY-like_superfamily"/>
</dbReference>
<dbReference type="SUPFAM" id="SSF55874">
    <property type="entry name" value="ATPase domain of HSP90 chaperone/DNA topoisomerase II/histidine kinase"/>
    <property type="match status" value="1"/>
</dbReference>
<proteinExistence type="predicted"/>
<dbReference type="AlphaFoldDB" id="A0A9W4JRK1"/>
<evidence type="ECO:0000256" key="2">
    <source>
        <dbReference type="PROSITE-ProRule" id="PRU00169"/>
    </source>
</evidence>
<dbReference type="CDD" id="cd17546">
    <property type="entry name" value="REC_hyHK_CKI1_RcsC-like"/>
    <property type="match status" value="1"/>
</dbReference>
<accession>A0A9W4JRK1</accession>
<dbReference type="PANTHER" id="PTHR43719:SF72">
    <property type="entry name" value="HISTIDINE KINASE_RESPONSE REGULATOR, PUTATIVE (AFU_ORTHOLOGUE AFUA_8G06140)-RELATED"/>
    <property type="match status" value="1"/>
</dbReference>
<dbReference type="FunFam" id="1.10.287.130:FF:000023">
    <property type="entry name" value="Sensor histidine kinase/response regulator, putative"/>
    <property type="match status" value="1"/>
</dbReference>
<feature type="modified residue" description="4-aspartylphosphate" evidence="2">
    <location>
        <position position="1139"/>
    </location>
</feature>
<comment type="caution">
    <text evidence="6">The sequence shown here is derived from an EMBL/GenBank/DDBJ whole genome shotgun (WGS) entry which is preliminary data.</text>
</comment>
<dbReference type="InterPro" id="IPR001789">
    <property type="entry name" value="Sig_transdc_resp-reg_receiver"/>
</dbReference>
<evidence type="ECO:0000259" key="4">
    <source>
        <dbReference type="PROSITE" id="PS50109"/>
    </source>
</evidence>
<dbReference type="SUPFAM" id="SSF52172">
    <property type="entry name" value="CheY-like"/>
    <property type="match status" value="1"/>
</dbReference>
<feature type="domain" description="Histidine kinase" evidence="4">
    <location>
        <begin position="565"/>
        <end position="843"/>
    </location>
</feature>
<gene>
    <name evidence="6" type="ORF">PSALAMII_LOCUS8611</name>
</gene>
<dbReference type="SMART" id="SM00448">
    <property type="entry name" value="REC"/>
    <property type="match status" value="1"/>
</dbReference>
<evidence type="ECO:0000313" key="7">
    <source>
        <dbReference type="Proteomes" id="UP001152592"/>
    </source>
</evidence>
<feature type="region of interest" description="Disordered" evidence="3">
    <location>
        <begin position="846"/>
        <end position="873"/>
    </location>
</feature>
<dbReference type="Gene3D" id="3.40.50.2300">
    <property type="match status" value="1"/>
</dbReference>
<dbReference type="PANTHER" id="PTHR43719">
    <property type="entry name" value="TWO-COMPONENT HISTIDINE KINASE"/>
    <property type="match status" value="1"/>
</dbReference>
<evidence type="ECO:0000256" key="1">
    <source>
        <dbReference type="ARBA" id="ARBA00022553"/>
    </source>
</evidence>
<dbReference type="Pfam" id="PF02518">
    <property type="entry name" value="HATPase_c"/>
    <property type="match status" value="1"/>
</dbReference>
<dbReference type="InterPro" id="IPR036890">
    <property type="entry name" value="HATPase_C_sf"/>
</dbReference>
<evidence type="ECO:0008006" key="8">
    <source>
        <dbReference type="Google" id="ProtNLM"/>
    </source>
</evidence>
<evidence type="ECO:0000313" key="6">
    <source>
        <dbReference type="EMBL" id="CAG8410211.1"/>
    </source>
</evidence>
<dbReference type="SUPFAM" id="SSF55781">
    <property type="entry name" value="GAF domain-like"/>
    <property type="match status" value="1"/>
</dbReference>
<dbReference type="CDD" id="cd00082">
    <property type="entry name" value="HisKA"/>
    <property type="match status" value="1"/>
</dbReference>
<sequence length="1213" mass="133201">MNKSKDDILRAYEEDRQAREVYRYFQPANPAALNTQWPLPEEHFSSVDSLRTSFSVAEDSDSETTQIHTRAQSSPNTTLTSFAQLAALRLNAQRAFITILNHDFQFVLAEATKTTNIGNSKLSAEGDGLFVGTSTLTKSWNICQETVTPSADQQHGNHPFFVINDLEKEERFRELPFVTGEPRSRFYAGVPLTSGSDINLGCLFVLDSEPRDGLSPFEKDALSTVATLIMDYLQVSRQATEGRRALRLSHGLHLFVDGNSSFADMAPKSSSSYTSSDSSRSGSPPYQRTSRPASPRENDNDQCYNWLEDNSAFLEHGHNRPPSTHSTGRSETGVPGSPTSSSHSQRQSDHTSTVSSGSKHWLFQRAANLLRQSLDLDGAGGVMFMGTSEDSSENFTDSHRGFDGLKSPAPILALSTRDDPLSSRTVSPETNPAVDLDHGFLGHLTRRYPKGRLWSFHHDGSLSTADEDLSVDLSRRQSKRFKASETASLNAYFPDACQVAFVPLWNGTDSQWFAGCFCWTPHPTRVFSRAVDLSSIFSFASSIMTEYSRVESVIADRQKGDFISSISHELRSPLHGVLAAAEFLEDTGLDSFQSTVVETINACGRTLLDTMNQVLDYSKIMSLERSKRRFKKGKDPWKPKSNDDAPGLDTLISTDVAILTEDVVDSVALGHFHMKRSSAPTDHPAGVRPDANSHSTKEAKGTATTPEVELVVDIASNDWMYQVQPGSLRRLIMNLLGNSLKYTEKGSISVSLKSTEMSKSRSRRQGLQDMVTLIVSDTGKGISREYLQKRLYTPFAQENSLSVGTGLGLSIVRGIVTALNGKISIQSMVGEGTTVKVLLPFERPVGEQTPHSTLQDESFEKVQATPSSKLDKPSLRGKRAAIWGIDYARIDQDPFWSTISRYASDWYGLQLVSCSDNDIDIVFASEDDLPSERPEMLPTGFSSLLIFSHHPSQGDPRVQWSHLASSLAVINGPCGPQKLARGILCCLESNQTPAKPTNNPAEFILPHRPKDAEPALPVDDTPKPTRPPKLDKLDGAAQGAREINLNAEVPSVSKFAEASVGKDILSTTPSSGQPAITATTTEQRRPRILIVDDNKINLSLLSTYLQKRKITHLDKAEDGQTAVNMADAMPGGYDIIFMDMSMPIMDGFEATRAIRAIEKGRAASKHAQIIAFTGLTGPSHQSKAMEAGVSVFLTKPVSFKEVSRILSEWVDTE</sequence>
<dbReference type="Pfam" id="PF00072">
    <property type="entry name" value="Response_reg"/>
    <property type="match status" value="1"/>
</dbReference>
<dbReference type="EMBL" id="CAJVPD010000265">
    <property type="protein sequence ID" value="CAG8410211.1"/>
    <property type="molecule type" value="Genomic_DNA"/>
</dbReference>
<dbReference type="PROSITE" id="PS50109">
    <property type="entry name" value="HIS_KIN"/>
    <property type="match status" value="1"/>
</dbReference>
<dbReference type="InterPro" id="IPR003594">
    <property type="entry name" value="HATPase_dom"/>
</dbReference>
<dbReference type="Gene3D" id="1.10.287.130">
    <property type="match status" value="1"/>
</dbReference>
<protein>
    <recommendedName>
        <fullName evidence="8">CheY-like superfamily</fullName>
    </recommendedName>
</protein>
<feature type="region of interest" description="Disordered" evidence="3">
    <location>
        <begin position="997"/>
        <end position="1030"/>
    </location>
</feature>
<dbReference type="FunFam" id="3.30.450.40:FF:000083">
    <property type="entry name" value="Sensor histidine kinase/response regulator, putative (AFU_orthologue AFUA_4G00660)"/>
    <property type="match status" value="1"/>
</dbReference>
<dbReference type="SMART" id="SM00388">
    <property type="entry name" value="HisKA"/>
    <property type="match status" value="1"/>
</dbReference>
<dbReference type="InterPro" id="IPR029016">
    <property type="entry name" value="GAF-like_dom_sf"/>
</dbReference>
<feature type="compositionally biased region" description="Basic and acidic residues" evidence="3">
    <location>
        <begin position="1020"/>
        <end position="1030"/>
    </location>
</feature>
<dbReference type="OrthoDB" id="4369512at2759"/>